<organism evidence="10 11">
    <name type="scientific">Segatella copri</name>
    <dbReference type="NCBI Taxonomy" id="165179"/>
    <lineage>
        <taxon>Bacteria</taxon>
        <taxon>Pseudomonadati</taxon>
        <taxon>Bacteroidota</taxon>
        <taxon>Bacteroidia</taxon>
        <taxon>Bacteroidales</taxon>
        <taxon>Prevotellaceae</taxon>
        <taxon>Segatella</taxon>
    </lineage>
</organism>
<dbReference type="InterPro" id="IPR006103">
    <property type="entry name" value="Glyco_hydro_2_cat"/>
</dbReference>
<proteinExistence type="inferred from homology"/>
<reference evidence="10 11" key="1">
    <citation type="submission" date="2019-09" db="EMBL/GenBank/DDBJ databases">
        <title>Distinct polysaccharide growth profiles of human intestinal Prevotella copri isolates.</title>
        <authorList>
            <person name="Fehlner-Peach H."/>
            <person name="Magnabosco C."/>
            <person name="Raghavan V."/>
            <person name="Scher J.U."/>
            <person name="Tett A."/>
            <person name="Cox L.M."/>
            <person name="Gottsegen C."/>
            <person name="Watters A."/>
            <person name="Wiltshire- Gordon J.D."/>
            <person name="Segata N."/>
            <person name="Bonneau R."/>
            <person name="Littman D.R."/>
        </authorList>
    </citation>
    <scope>NUCLEOTIDE SEQUENCE [LARGE SCALE GENOMIC DNA]</scope>
    <source>
        <strain evidence="11">iA622</strain>
    </source>
</reference>
<comment type="caution">
    <text evidence="10">The sequence shown here is derived from an EMBL/GenBank/DDBJ whole genome shotgun (WGS) entry which is preliminary data.</text>
</comment>
<evidence type="ECO:0000256" key="3">
    <source>
        <dbReference type="ARBA" id="ARBA00023295"/>
    </source>
</evidence>
<evidence type="ECO:0000256" key="2">
    <source>
        <dbReference type="ARBA" id="ARBA00022801"/>
    </source>
</evidence>
<dbReference type="Pfam" id="PF00703">
    <property type="entry name" value="Glyco_hydro_2"/>
    <property type="match status" value="1"/>
</dbReference>
<evidence type="ECO:0000259" key="7">
    <source>
        <dbReference type="Pfam" id="PF02837"/>
    </source>
</evidence>
<evidence type="ECO:0000313" key="11">
    <source>
        <dbReference type="Proteomes" id="UP000480425"/>
    </source>
</evidence>
<evidence type="ECO:0000259" key="6">
    <source>
        <dbReference type="Pfam" id="PF02836"/>
    </source>
</evidence>
<dbReference type="GO" id="GO:0005975">
    <property type="term" value="P:carbohydrate metabolic process"/>
    <property type="evidence" value="ECO:0007669"/>
    <property type="project" value="InterPro"/>
</dbReference>
<dbReference type="InterPro" id="IPR032311">
    <property type="entry name" value="DUF4982"/>
</dbReference>
<dbReference type="InterPro" id="IPR051913">
    <property type="entry name" value="GH2_Domain-Containing"/>
</dbReference>
<evidence type="ECO:0000259" key="9">
    <source>
        <dbReference type="Pfam" id="PF18565"/>
    </source>
</evidence>
<dbReference type="InterPro" id="IPR006102">
    <property type="entry name" value="Ig-like_GH2"/>
</dbReference>
<keyword evidence="3" id="KW-0326">Glycosidase</keyword>
<dbReference type="GO" id="GO:0004553">
    <property type="term" value="F:hydrolase activity, hydrolyzing O-glycosyl compounds"/>
    <property type="evidence" value="ECO:0007669"/>
    <property type="project" value="InterPro"/>
</dbReference>
<feature type="domain" description="DUF4982" evidence="8">
    <location>
        <begin position="640"/>
        <end position="711"/>
    </location>
</feature>
<dbReference type="InterPro" id="IPR023232">
    <property type="entry name" value="Glyco_hydro_2_AS"/>
</dbReference>
<evidence type="ECO:0000256" key="4">
    <source>
        <dbReference type="SAM" id="SignalP"/>
    </source>
</evidence>
<dbReference type="Gene3D" id="2.60.40.10">
    <property type="entry name" value="Immunoglobulins"/>
    <property type="match status" value="3"/>
</dbReference>
<dbReference type="Proteomes" id="UP000480425">
    <property type="component" value="Unassembled WGS sequence"/>
</dbReference>
<keyword evidence="4" id="KW-0732">Signal</keyword>
<sequence length="823" mass="92929">MNKKIIFSVALMSGLFALPMSAREHLSFDKGWLFTLADSAGMWKADYADAHWRSLNLPHDWAIEGDFSPGNPSGAGGGALPGGIGWYRKHFSVNPHEKYDRFTITFDGVYMNSTVYINGHQLGTRPYGYSTFEYDLTPYINRKGDNVIAVKVDNSDQPNSRWYSGCGIYRHVWLTKTMKKAYIPQWGQYVSTTPQGDVRVKTDFAASGNRMKLSVRNTIYDAAGKIVAKSKGDQEQKLQVKNPHLWDIGKGYLYTVKSELVLNGKVVDVATTTTGFRDVKFDARKGFFLNGRNIKLNGVCEHHDFGCLGAAVNEDAMHRKLTILRSMGVNAIRSSHNPPAPELLNMCDSMGILVMDESFDMWRRKKTNGDYARFFDEWHKRDLSDLVKRDRNHPSIIMWSIGNEVLEQWSDAAADTLSLEQANLILNAGHDASTLAHSDELSVNSLLTQHLAQIVKEYDPWGTRPVTAGCNEPDPKNHLFKSGAIDVIGFNYHHQWVKDVPKNFPGKPFIMSESVSALQTRGFYMMPSDSIYSAPKEWWLPYCDPSFKCSAYDNMHASWSCTHEETWDVVKHNDFVGGQFIWTGFDYIGEPTPYAYPARSSYFGIIDLAGLPKDTYFMYQSEWTQKNVLHLFPHWNWIPGQTIDMWCYYNNADEVELFVNGKSQGVRKKTVYGEKNEGEAFRKSTEYHVMWRVEFQPGEVKVVARKGGKLVGEQTIRTAGAPHHIVLKKTYQGNLAYGSAEPTTFVEVNVVDKDGNLCPNAENQIFFSSDAQILGTDNGCQTSLERFTDPHRKAFFGKCVVVLKGKGKLQAKAVDLKEAALEL</sequence>
<dbReference type="Pfam" id="PF02836">
    <property type="entry name" value="Glyco_hydro_2_C"/>
    <property type="match status" value="1"/>
</dbReference>
<dbReference type="InterPro" id="IPR040605">
    <property type="entry name" value="Glyco_hydro2_dom5"/>
</dbReference>
<gene>
    <name evidence="10" type="ORF">F7D73_04715</name>
</gene>
<dbReference type="SUPFAM" id="SSF49785">
    <property type="entry name" value="Galactose-binding domain-like"/>
    <property type="match status" value="1"/>
</dbReference>
<dbReference type="Pfam" id="PF02837">
    <property type="entry name" value="Glyco_hydro_2_N"/>
    <property type="match status" value="1"/>
</dbReference>
<dbReference type="InterPro" id="IPR036156">
    <property type="entry name" value="Beta-gal/glucu_dom_sf"/>
</dbReference>
<evidence type="ECO:0000313" key="10">
    <source>
        <dbReference type="EMBL" id="MQN80261.1"/>
    </source>
</evidence>
<dbReference type="InterPro" id="IPR013783">
    <property type="entry name" value="Ig-like_fold"/>
</dbReference>
<feature type="domain" description="Glycoside hydrolase family 2 immunoglobulin-like beta-sandwich" evidence="5">
    <location>
        <begin position="194"/>
        <end position="277"/>
    </location>
</feature>
<keyword evidence="2" id="KW-0378">Hydrolase</keyword>
<feature type="signal peptide" evidence="4">
    <location>
        <begin position="1"/>
        <end position="22"/>
    </location>
</feature>
<dbReference type="PANTHER" id="PTHR42732:SF1">
    <property type="entry name" value="BETA-MANNOSIDASE"/>
    <property type="match status" value="1"/>
</dbReference>
<dbReference type="InterPro" id="IPR006104">
    <property type="entry name" value="Glyco_hydro_2_N"/>
</dbReference>
<dbReference type="PRINTS" id="PR00132">
    <property type="entry name" value="GLHYDRLASE2"/>
</dbReference>
<comment type="similarity">
    <text evidence="1">Belongs to the glycosyl hydrolase 2 family.</text>
</comment>
<feature type="domain" description="Glycosyl hydrolases family 2 sugar binding" evidence="7">
    <location>
        <begin position="83"/>
        <end position="176"/>
    </location>
</feature>
<feature type="chain" id="PRO_5026338525" evidence="4">
    <location>
        <begin position="23"/>
        <end position="823"/>
    </location>
</feature>
<dbReference type="Pfam" id="PF16355">
    <property type="entry name" value="DUF4982"/>
    <property type="match status" value="1"/>
</dbReference>
<dbReference type="PROSITE" id="PS00608">
    <property type="entry name" value="GLYCOSYL_HYDROL_F2_2"/>
    <property type="match status" value="1"/>
</dbReference>
<dbReference type="Gene3D" id="2.60.120.260">
    <property type="entry name" value="Galactose-binding domain-like"/>
    <property type="match status" value="1"/>
</dbReference>
<dbReference type="InterPro" id="IPR008979">
    <property type="entry name" value="Galactose-bd-like_sf"/>
</dbReference>
<dbReference type="InterPro" id="IPR017853">
    <property type="entry name" value="GH"/>
</dbReference>
<dbReference type="PANTHER" id="PTHR42732">
    <property type="entry name" value="BETA-GALACTOSIDASE"/>
    <property type="match status" value="1"/>
</dbReference>
<feature type="domain" description="Glycoside hydrolase family 2" evidence="9">
    <location>
        <begin position="743"/>
        <end position="820"/>
    </location>
</feature>
<dbReference type="InterPro" id="IPR006101">
    <property type="entry name" value="Glyco_hydro_2"/>
</dbReference>
<dbReference type="Pfam" id="PF18565">
    <property type="entry name" value="Glyco_hydro2_C5"/>
    <property type="match status" value="1"/>
</dbReference>
<dbReference type="AlphaFoldDB" id="A0A6G1U0E5"/>
<evidence type="ECO:0000259" key="5">
    <source>
        <dbReference type="Pfam" id="PF00703"/>
    </source>
</evidence>
<accession>A0A6G1U0E5</accession>
<dbReference type="SUPFAM" id="SSF51445">
    <property type="entry name" value="(Trans)glycosidases"/>
    <property type="match status" value="1"/>
</dbReference>
<dbReference type="EMBL" id="VZCB01000045">
    <property type="protein sequence ID" value="MQN80261.1"/>
    <property type="molecule type" value="Genomic_DNA"/>
</dbReference>
<name>A0A6G1U0E5_9BACT</name>
<dbReference type="SUPFAM" id="SSF49303">
    <property type="entry name" value="beta-Galactosidase/glucuronidase domain"/>
    <property type="match status" value="1"/>
</dbReference>
<evidence type="ECO:0000256" key="1">
    <source>
        <dbReference type="ARBA" id="ARBA00007401"/>
    </source>
</evidence>
<feature type="domain" description="Glycoside hydrolase family 2 catalytic" evidence="6">
    <location>
        <begin position="285"/>
        <end position="529"/>
    </location>
</feature>
<protein>
    <submittedName>
        <fullName evidence="10">DUF4982 domain-containing protein</fullName>
    </submittedName>
</protein>
<dbReference type="Gene3D" id="3.20.20.80">
    <property type="entry name" value="Glycosidases"/>
    <property type="match status" value="1"/>
</dbReference>
<evidence type="ECO:0000259" key="8">
    <source>
        <dbReference type="Pfam" id="PF16355"/>
    </source>
</evidence>
<dbReference type="OrthoDB" id="9801077at2"/>
<dbReference type="RefSeq" id="WP_153122573.1">
    <property type="nucleotide sequence ID" value="NZ_VZCB01000045.1"/>
</dbReference>